<sequence length="39" mass="4432">MITTYIKALMVSGEVNDKMLVGLASLEKHKKKFLKLHES</sequence>
<evidence type="ECO:0000313" key="2">
    <source>
        <dbReference type="Proteomes" id="UP001295420"/>
    </source>
</evidence>
<name>A0AAU9Q9W8_9VIBR</name>
<evidence type="ECO:0000313" key="1">
    <source>
        <dbReference type="EMBL" id="CAH1536819.1"/>
    </source>
</evidence>
<dbReference type="EMBL" id="CAKMTQ010000036">
    <property type="protein sequence ID" value="CAH1536819.1"/>
    <property type="molecule type" value="Genomic_DNA"/>
</dbReference>
<gene>
    <name evidence="1" type="ORF">THF1D04_410002</name>
</gene>
<dbReference type="Proteomes" id="UP001295420">
    <property type="component" value="Unassembled WGS sequence"/>
</dbReference>
<organism evidence="1 2">
    <name type="scientific">Vibrio owensii</name>
    <dbReference type="NCBI Taxonomy" id="696485"/>
    <lineage>
        <taxon>Bacteria</taxon>
        <taxon>Pseudomonadati</taxon>
        <taxon>Pseudomonadota</taxon>
        <taxon>Gammaproteobacteria</taxon>
        <taxon>Vibrionales</taxon>
        <taxon>Vibrionaceae</taxon>
        <taxon>Vibrio</taxon>
    </lineage>
</organism>
<reference evidence="1" key="1">
    <citation type="submission" date="2022-01" db="EMBL/GenBank/DDBJ databases">
        <authorList>
            <person name="Lagorce A."/>
        </authorList>
    </citation>
    <scope>NUCLEOTIDE SEQUENCE</scope>
    <source>
        <strain evidence="1">Th15_F1_D04</strain>
    </source>
</reference>
<dbReference type="AlphaFoldDB" id="A0AAU9Q9W8"/>
<comment type="caution">
    <text evidence="1">The sequence shown here is derived from an EMBL/GenBank/DDBJ whole genome shotgun (WGS) entry which is preliminary data.</text>
</comment>
<protein>
    <submittedName>
        <fullName evidence="1">Uncharacterized protein</fullName>
    </submittedName>
</protein>
<accession>A0AAU9Q9W8</accession>
<proteinExistence type="predicted"/>